<sequence>VAVNKIGPWGGNGGSAQDITELPKRLESVAIMSGDAIDSIKFSYIDQAGQKRTAGPWGGSGGWPHTIEIGASEIVKEISGTIGSFDGATVITSFKLVTDSQTFGPWAIENGTPFRVPVQSGSGIVGFFARAGKYLDAIGIHVQQV</sequence>
<evidence type="ECO:0000313" key="4">
    <source>
        <dbReference type="Proteomes" id="UP000823388"/>
    </source>
</evidence>
<proteinExistence type="predicted"/>
<comment type="caution">
    <text evidence="3">The sequence shown here is derived from an EMBL/GenBank/DDBJ whole genome shotgun (WGS) entry which is preliminary data.</text>
</comment>
<gene>
    <name evidence="3" type="ORF">PVAP13_9KG344300</name>
</gene>
<dbReference type="Pfam" id="PF01419">
    <property type="entry name" value="Jacalin"/>
    <property type="match status" value="1"/>
</dbReference>
<organism evidence="3 4">
    <name type="scientific">Panicum virgatum</name>
    <name type="common">Blackwell switchgrass</name>
    <dbReference type="NCBI Taxonomy" id="38727"/>
    <lineage>
        <taxon>Eukaryota</taxon>
        <taxon>Viridiplantae</taxon>
        <taxon>Streptophyta</taxon>
        <taxon>Embryophyta</taxon>
        <taxon>Tracheophyta</taxon>
        <taxon>Spermatophyta</taxon>
        <taxon>Magnoliopsida</taxon>
        <taxon>Liliopsida</taxon>
        <taxon>Poales</taxon>
        <taxon>Poaceae</taxon>
        <taxon>PACMAD clade</taxon>
        <taxon>Panicoideae</taxon>
        <taxon>Panicodae</taxon>
        <taxon>Paniceae</taxon>
        <taxon>Panicinae</taxon>
        <taxon>Panicum</taxon>
        <taxon>Panicum sect. Hiantes</taxon>
    </lineage>
</organism>
<dbReference type="InterPro" id="IPR036404">
    <property type="entry name" value="Jacalin-like_lectin_dom_sf"/>
</dbReference>
<dbReference type="AlphaFoldDB" id="A0A8T0NNG5"/>
<dbReference type="InterPro" id="IPR033734">
    <property type="entry name" value="Jacalin-like_lectin_dom_plant"/>
</dbReference>
<dbReference type="PANTHER" id="PTHR46506">
    <property type="entry name" value="OS05G0143600 PROTEIN"/>
    <property type="match status" value="1"/>
</dbReference>
<dbReference type="SUPFAM" id="SSF51101">
    <property type="entry name" value="Mannose-binding lectins"/>
    <property type="match status" value="1"/>
</dbReference>
<dbReference type="InterPro" id="IPR001229">
    <property type="entry name" value="Jacalin-like_lectin_dom"/>
</dbReference>
<protein>
    <recommendedName>
        <fullName evidence="2">Jacalin-type lectin domain-containing protein</fullName>
    </recommendedName>
</protein>
<name>A0A8T0NNG5_PANVG</name>
<feature type="domain" description="Jacalin-type lectin" evidence="2">
    <location>
        <begin position="3"/>
        <end position="144"/>
    </location>
</feature>
<dbReference type="SMART" id="SM00915">
    <property type="entry name" value="Jacalin"/>
    <property type="match status" value="1"/>
</dbReference>
<dbReference type="Proteomes" id="UP000823388">
    <property type="component" value="Chromosome 9K"/>
</dbReference>
<dbReference type="Gene3D" id="2.100.10.30">
    <property type="entry name" value="Jacalin-like lectin domain"/>
    <property type="match status" value="1"/>
</dbReference>
<evidence type="ECO:0000313" key="3">
    <source>
        <dbReference type="EMBL" id="KAG2550388.1"/>
    </source>
</evidence>
<dbReference type="EMBL" id="CM029053">
    <property type="protein sequence ID" value="KAG2550388.1"/>
    <property type="molecule type" value="Genomic_DNA"/>
</dbReference>
<evidence type="ECO:0000259" key="2">
    <source>
        <dbReference type="PROSITE" id="PS51752"/>
    </source>
</evidence>
<feature type="non-terminal residue" evidence="3">
    <location>
        <position position="1"/>
    </location>
</feature>
<dbReference type="GO" id="GO:0030246">
    <property type="term" value="F:carbohydrate binding"/>
    <property type="evidence" value="ECO:0007669"/>
    <property type="project" value="UniProtKB-KW"/>
</dbReference>
<evidence type="ECO:0000256" key="1">
    <source>
        <dbReference type="ARBA" id="ARBA00022734"/>
    </source>
</evidence>
<accession>A0A8T0NNG5</accession>
<keyword evidence="4" id="KW-1185">Reference proteome</keyword>
<dbReference type="PROSITE" id="PS51752">
    <property type="entry name" value="JACALIN_LECTIN"/>
    <property type="match status" value="1"/>
</dbReference>
<dbReference type="CDD" id="cd09612">
    <property type="entry name" value="Jacalin"/>
    <property type="match status" value="1"/>
</dbReference>
<reference evidence="3" key="1">
    <citation type="submission" date="2020-05" db="EMBL/GenBank/DDBJ databases">
        <title>WGS assembly of Panicum virgatum.</title>
        <authorList>
            <person name="Lovell J.T."/>
            <person name="Jenkins J."/>
            <person name="Shu S."/>
            <person name="Juenger T.E."/>
            <person name="Schmutz J."/>
        </authorList>
    </citation>
    <scope>NUCLEOTIDE SEQUENCE</scope>
    <source>
        <strain evidence="3">AP13</strain>
    </source>
</reference>
<keyword evidence="1" id="KW-0430">Lectin</keyword>